<accession>A0ABM0LZV6</accession>
<feature type="region of interest" description="Disordered" evidence="1">
    <location>
        <begin position="1"/>
        <end position="63"/>
    </location>
</feature>
<feature type="region of interest" description="Disordered" evidence="1">
    <location>
        <begin position="159"/>
        <end position="278"/>
    </location>
</feature>
<feature type="compositionally biased region" description="Basic and acidic residues" evidence="1">
    <location>
        <begin position="254"/>
        <end position="278"/>
    </location>
</feature>
<dbReference type="GeneID" id="100378007"/>
<dbReference type="PANTHER" id="PTHR34117:SF1">
    <property type="entry name" value="STYLE CELL-CYCLE INHIBITOR 1"/>
    <property type="match status" value="1"/>
</dbReference>
<reference evidence="3" key="1">
    <citation type="submission" date="2025-08" db="UniProtKB">
        <authorList>
            <consortium name="RefSeq"/>
        </authorList>
    </citation>
    <scope>IDENTIFICATION</scope>
    <source>
        <tissue evidence="3">Testes</tissue>
    </source>
</reference>
<feature type="region of interest" description="Disordered" evidence="1">
    <location>
        <begin position="300"/>
        <end position="320"/>
    </location>
</feature>
<name>A0ABM0LZV6_SACKO</name>
<proteinExistence type="predicted"/>
<evidence type="ECO:0000256" key="1">
    <source>
        <dbReference type="SAM" id="MobiDB-lite"/>
    </source>
</evidence>
<organism evidence="2 3">
    <name type="scientific">Saccoglossus kowalevskii</name>
    <name type="common">Acorn worm</name>
    <dbReference type="NCBI Taxonomy" id="10224"/>
    <lineage>
        <taxon>Eukaryota</taxon>
        <taxon>Metazoa</taxon>
        <taxon>Hemichordata</taxon>
        <taxon>Enteropneusta</taxon>
        <taxon>Harrimaniidae</taxon>
        <taxon>Saccoglossus</taxon>
    </lineage>
</organism>
<dbReference type="RefSeq" id="XP_006813297.1">
    <property type="nucleotide sequence ID" value="XM_006813234.1"/>
</dbReference>
<evidence type="ECO:0000313" key="2">
    <source>
        <dbReference type="Proteomes" id="UP000694865"/>
    </source>
</evidence>
<keyword evidence="2" id="KW-1185">Reference proteome</keyword>
<protein>
    <submittedName>
        <fullName evidence="3">Transcriptional regulator ATRX homolog</fullName>
    </submittedName>
</protein>
<feature type="compositionally biased region" description="Low complexity" evidence="1">
    <location>
        <begin position="15"/>
        <end position="25"/>
    </location>
</feature>
<feature type="compositionally biased region" description="Basic and acidic residues" evidence="1">
    <location>
        <begin position="300"/>
        <end position="314"/>
    </location>
</feature>
<feature type="compositionally biased region" description="Polar residues" evidence="1">
    <location>
        <begin position="159"/>
        <end position="177"/>
    </location>
</feature>
<evidence type="ECO:0000313" key="3">
    <source>
        <dbReference type="RefSeq" id="XP_006813297.1"/>
    </source>
</evidence>
<gene>
    <name evidence="3" type="primary">LOC100378007</name>
</gene>
<dbReference type="InterPro" id="IPR044688">
    <property type="entry name" value="SCI-1-like"/>
</dbReference>
<feature type="compositionally biased region" description="Low complexity" evidence="1">
    <location>
        <begin position="202"/>
        <end position="217"/>
    </location>
</feature>
<dbReference type="Proteomes" id="UP000694865">
    <property type="component" value="Unplaced"/>
</dbReference>
<sequence length="380" mass="43462">MTKHKKKSKREESSDSGSDYSSASDSDSDTEALSAKKVKLDASAKKKKKVEEKKKKKKEKMKAEGKINIDDFYSKGLEFRLWVTEEKKKYVDELETSKAKVLFKKFVKKWNKGRLPKKYYEGLDASDVAASSRTKYRWKFSDTEQSKIRTVRGRIKSWTSGSNVSMHDNDGFSTFGKSSSSSDDQFNKRPALSTGTFVKPMQGPSVPSSQSKPVQGPMLPPTALKPVQGPALPSDYKPIVGPVLPPSKSQYEIEAEREASRKMLQKERKQFKDHDKMVMDELAPKATGYEAKVEKRIARSYERKSREHSPEMKESYIIGGDDNFQAKLQKRKRQMEEKRLIRQQADSEKVTEYRAKEKAKMESLLQLAKANRSENSLWKP</sequence>
<dbReference type="PANTHER" id="PTHR34117">
    <property type="entry name" value="STYLE CELL-CYCLE INHIBITOR 1"/>
    <property type="match status" value="1"/>
</dbReference>
<feature type="compositionally biased region" description="Basic and acidic residues" evidence="1">
    <location>
        <begin position="38"/>
        <end position="53"/>
    </location>
</feature>